<evidence type="ECO:0000313" key="4">
    <source>
        <dbReference type="Proteomes" id="UP000664832"/>
    </source>
</evidence>
<protein>
    <submittedName>
        <fullName evidence="3">Flp pilus assembly complex ATPase component TadA</fullName>
    </submittedName>
</protein>
<proteinExistence type="inferred from homology"/>
<organism evidence="3 4">
    <name type="scientific">Candidatus Enterococcus courvalinii</name>
    <dbReference type="NCBI Taxonomy" id="2815329"/>
    <lineage>
        <taxon>Bacteria</taxon>
        <taxon>Bacillati</taxon>
        <taxon>Bacillota</taxon>
        <taxon>Bacilli</taxon>
        <taxon>Lactobacillales</taxon>
        <taxon>Enterococcaceae</taxon>
        <taxon>Enterococcus</taxon>
    </lineage>
</organism>
<gene>
    <name evidence="3" type="primary">tadA</name>
    <name evidence="3" type="ORF">JZO71_04105</name>
</gene>
<feature type="domain" description="Bacterial type II secretion system protein E" evidence="2">
    <location>
        <begin position="204"/>
        <end position="378"/>
    </location>
</feature>
<dbReference type="InterPro" id="IPR027417">
    <property type="entry name" value="P-loop_NTPase"/>
</dbReference>
<dbReference type="PANTHER" id="PTHR30486:SF6">
    <property type="entry name" value="TYPE IV PILUS RETRACTATION ATPASE PILT"/>
    <property type="match status" value="1"/>
</dbReference>
<dbReference type="InterPro" id="IPR050921">
    <property type="entry name" value="T4SS_GSP_E_ATPase"/>
</dbReference>
<dbReference type="InterPro" id="IPR001482">
    <property type="entry name" value="T2SS/T4SS_dom"/>
</dbReference>
<dbReference type="PANTHER" id="PTHR30486">
    <property type="entry name" value="TWITCHING MOTILITY PROTEIN PILT"/>
    <property type="match status" value="1"/>
</dbReference>
<dbReference type="CDD" id="cd01130">
    <property type="entry name" value="VirB11-like_ATPase"/>
    <property type="match status" value="1"/>
</dbReference>
<name>A0ABS3HYG4_9ENTE</name>
<comment type="similarity">
    <text evidence="1">Belongs to the GSP E family.</text>
</comment>
<dbReference type="Proteomes" id="UP000664832">
    <property type="component" value="Unassembled WGS sequence"/>
</dbReference>
<dbReference type="Gene3D" id="3.40.50.300">
    <property type="entry name" value="P-loop containing nucleotide triphosphate hydrolases"/>
    <property type="match status" value="1"/>
</dbReference>
<evidence type="ECO:0000313" key="3">
    <source>
        <dbReference type="EMBL" id="MBO0481508.1"/>
    </source>
</evidence>
<evidence type="ECO:0000259" key="2">
    <source>
        <dbReference type="Pfam" id="PF00437"/>
    </source>
</evidence>
<dbReference type="EMBL" id="JAFLWI010000005">
    <property type="protein sequence ID" value="MBO0481508.1"/>
    <property type="molecule type" value="Genomic_DNA"/>
</dbReference>
<reference evidence="3 4" key="1">
    <citation type="submission" date="2021-03" db="EMBL/GenBank/DDBJ databases">
        <title>Enterococcal diversity collection.</title>
        <authorList>
            <person name="Gilmore M.S."/>
            <person name="Schwartzman J."/>
            <person name="Van Tyne D."/>
            <person name="Martin M."/>
            <person name="Earl A.M."/>
            <person name="Manson A.L."/>
            <person name="Straub T."/>
            <person name="Salamzade R."/>
            <person name="Saavedra J."/>
            <person name="Lebreton F."/>
            <person name="Prichula J."/>
            <person name="Schaufler K."/>
            <person name="Gaca A."/>
            <person name="Sgardioli B."/>
            <person name="Wagenaar J."/>
            <person name="Strong T."/>
        </authorList>
    </citation>
    <scope>NUCLEOTIDE SEQUENCE [LARGE SCALE GENOMIC DNA]</scope>
    <source>
        <strain evidence="3 4">MSG2901</strain>
    </source>
</reference>
<dbReference type="Pfam" id="PF00437">
    <property type="entry name" value="T2SSE"/>
    <property type="match status" value="1"/>
</dbReference>
<keyword evidence="4" id="KW-1185">Reference proteome</keyword>
<comment type="caution">
    <text evidence="3">The sequence shown here is derived from an EMBL/GenBank/DDBJ whole genome shotgun (WGS) entry which is preliminary data.</text>
</comment>
<dbReference type="RefSeq" id="WP_206898329.1">
    <property type="nucleotide sequence ID" value="NZ_JAFLWI010000005.1"/>
</dbReference>
<evidence type="ECO:0000256" key="1">
    <source>
        <dbReference type="ARBA" id="ARBA00006611"/>
    </source>
</evidence>
<dbReference type="Gene3D" id="3.30.450.380">
    <property type="match status" value="1"/>
</dbReference>
<sequence>MRVIEQEKSSQPTQKQASKINLANIIKAKSFIKAENTISAKDENFLQTLLENDTANYNPPIEEARLNMIRDDLTRNYSEQVLQALTDDEIRQKLVDVVLKEHGSLFNKEKSREVAEYVVRECIGTGIIERIMTNDEITDVGWNGSQLSVETNNNKWLIDGEKLNITPEYIERVISKYAVVNDRDFNSGNPIMDGMFKNVRISATHIDNSPDGATMSMRVARPKLALNTNNFQDFAPNYILELFEKMVKTKANICISGETGTGKTELQKLLLSFIDNHDRMIMIEDVQETHAKELFPDKDIYAWITTPKKTISDLVKACLRNNPRWIIVSETRGAEAYEMLQAILSGHHVITTLHAINARAIPRRFVNMCASGYNINETAVEEDINRYFDFGVHIKKVVINNKVIRYLNEIVEFSADGATTVFKQKFINGNFVRENGTLSDDFKERMAEKFITFEFPEGKDVDSEATELDCENSEVEVIS</sequence>
<dbReference type="SUPFAM" id="SSF52540">
    <property type="entry name" value="P-loop containing nucleoside triphosphate hydrolases"/>
    <property type="match status" value="1"/>
</dbReference>
<accession>A0ABS3HYG4</accession>